<keyword evidence="5" id="KW-0055">Arginine biosynthesis</keyword>
<keyword evidence="4 5" id="KW-0663">Pyridoxal phosphate</keyword>
<dbReference type="PIRSF" id="PIRSF000521">
    <property type="entry name" value="Transaminase_4ab_Lys_Orn"/>
    <property type="match status" value="1"/>
</dbReference>
<dbReference type="EC" id="2.6.1.11" evidence="5"/>
<keyword evidence="3 5" id="KW-0808">Transferase</keyword>
<dbReference type="GO" id="GO:0030170">
    <property type="term" value="F:pyridoxal phosphate binding"/>
    <property type="evidence" value="ECO:0007669"/>
    <property type="project" value="InterPro"/>
</dbReference>
<dbReference type="RefSeq" id="WP_137451709.1">
    <property type="nucleotide sequence ID" value="NZ_SZZH01000007.1"/>
</dbReference>
<comment type="subunit">
    <text evidence="5">Homodimer.</text>
</comment>
<feature type="binding site" evidence="5">
    <location>
        <position position="294"/>
    </location>
    <ligand>
        <name>pyridoxal 5'-phosphate</name>
        <dbReference type="ChEBI" id="CHEBI:597326"/>
    </ligand>
</feature>
<feature type="binding site" evidence="5">
    <location>
        <begin position="122"/>
        <end position="123"/>
    </location>
    <ligand>
        <name>pyridoxal 5'-phosphate</name>
        <dbReference type="ChEBI" id="CHEBI:597326"/>
    </ligand>
</feature>
<comment type="subcellular location">
    <subcellularLocation>
        <location evidence="5">Cytoplasm</location>
    </subcellularLocation>
</comment>
<protein>
    <recommendedName>
        <fullName evidence="5">Acetylornithine aminotransferase</fullName>
        <shortName evidence="5">ACOAT</shortName>
        <ecNumber evidence="5">2.6.1.11</ecNumber>
    </recommendedName>
</protein>
<dbReference type="OrthoDB" id="9801052at2"/>
<dbReference type="PANTHER" id="PTHR11986">
    <property type="entry name" value="AMINOTRANSFERASE CLASS III"/>
    <property type="match status" value="1"/>
</dbReference>
<organism evidence="6 7">
    <name type="scientific">Nakamurella flava</name>
    <dbReference type="NCBI Taxonomy" id="2576308"/>
    <lineage>
        <taxon>Bacteria</taxon>
        <taxon>Bacillati</taxon>
        <taxon>Actinomycetota</taxon>
        <taxon>Actinomycetes</taxon>
        <taxon>Nakamurellales</taxon>
        <taxon>Nakamurellaceae</taxon>
        <taxon>Nakamurella</taxon>
    </lineage>
</organism>
<feature type="binding site" evidence="5">
    <location>
        <begin position="236"/>
        <end position="239"/>
    </location>
    <ligand>
        <name>pyridoxal 5'-phosphate</name>
        <dbReference type="ChEBI" id="CHEBI:597326"/>
    </ligand>
</feature>
<keyword evidence="5" id="KW-0963">Cytoplasm</keyword>
<dbReference type="EMBL" id="SZZH01000007">
    <property type="protein sequence ID" value="TKV56440.1"/>
    <property type="molecule type" value="Genomic_DNA"/>
</dbReference>
<dbReference type="InterPro" id="IPR015424">
    <property type="entry name" value="PyrdxlP-dep_Trfase"/>
</dbReference>
<keyword evidence="7" id="KW-1185">Reference proteome</keyword>
<dbReference type="SUPFAM" id="SSF53383">
    <property type="entry name" value="PLP-dependent transferases"/>
    <property type="match status" value="1"/>
</dbReference>
<dbReference type="NCBIfam" id="TIGR00707">
    <property type="entry name" value="argD"/>
    <property type="match status" value="1"/>
</dbReference>
<dbReference type="InterPro" id="IPR015422">
    <property type="entry name" value="PyrdxlP-dep_Trfase_small"/>
</dbReference>
<evidence type="ECO:0000313" key="7">
    <source>
        <dbReference type="Proteomes" id="UP000306985"/>
    </source>
</evidence>
<comment type="similarity">
    <text evidence="5">Belongs to the class-III pyridoxal-phosphate-dependent aminotransferase family. ArgD subfamily.</text>
</comment>
<proteinExistence type="inferred from homology"/>
<evidence type="ECO:0000256" key="5">
    <source>
        <dbReference type="HAMAP-Rule" id="MF_01107"/>
    </source>
</evidence>
<dbReference type="Gene3D" id="3.90.1150.10">
    <property type="entry name" value="Aspartate Aminotransferase, domain 1"/>
    <property type="match status" value="1"/>
</dbReference>
<dbReference type="FunFam" id="3.40.640.10:FF:000004">
    <property type="entry name" value="Acetylornithine aminotransferase"/>
    <property type="match status" value="1"/>
</dbReference>
<dbReference type="PROSITE" id="PS00600">
    <property type="entry name" value="AA_TRANSFER_CLASS_3"/>
    <property type="match status" value="1"/>
</dbReference>
<evidence type="ECO:0000256" key="2">
    <source>
        <dbReference type="ARBA" id="ARBA00022605"/>
    </source>
</evidence>
<comment type="cofactor">
    <cofactor evidence="5">
        <name>pyridoxal 5'-phosphate</name>
        <dbReference type="ChEBI" id="CHEBI:597326"/>
    </cofactor>
    <text evidence="5">Binds 1 pyridoxal phosphate per subunit.</text>
</comment>
<reference evidence="6 7" key="1">
    <citation type="submission" date="2019-05" db="EMBL/GenBank/DDBJ databases">
        <title>Nakamurella sp. N5BH11, whole genome shotgun sequence.</title>
        <authorList>
            <person name="Tuo L."/>
        </authorList>
    </citation>
    <scope>NUCLEOTIDE SEQUENCE [LARGE SCALE GENOMIC DNA]</scope>
    <source>
        <strain evidence="6 7">N5BH11</strain>
    </source>
</reference>
<dbReference type="InterPro" id="IPR004636">
    <property type="entry name" value="AcOrn/SuccOrn_fam"/>
</dbReference>
<dbReference type="UniPathway" id="UPA00068">
    <property type="reaction ID" value="UER00109"/>
</dbReference>
<feature type="binding site" evidence="5">
    <location>
        <position position="151"/>
    </location>
    <ligand>
        <name>N(2)-acetyl-L-ornithine</name>
        <dbReference type="ChEBI" id="CHEBI:57805"/>
    </ligand>
</feature>
<dbReference type="NCBIfam" id="NF002874">
    <property type="entry name" value="PRK03244.1"/>
    <property type="match status" value="1"/>
</dbReference>
<gene>
    <name evidence="5" type="primary">argD</name>
    <name evidence="6" type="ORF">FDO65_21060</name>
</gene>
<keyword evidence="2 5" id="KW-0028">Amino-acid biosynthesis</keyword>
<dbReference type="InterPro" id="IPR050103">
    <property type="entry name" value="Class-III_PLP-dep_AT"/>
</dbReference>
<evidence type="ECO:0000256" key="3">
    <source>
        <dbReference type="ARBA" id="ARBA00022679"/>
    </source>
</evidence>
<keyword evidence="1 5" id="KW-0032">Aminotransferase</keyword>
<dbReference type="PANTHER" id="PTHR11986:SF79">
    <property type="entry name" value="ACETYLORNITHINE AMINOTRANSFERASE, MITOCHONDRIAL"/>
    <property type="match status" value="1"/>
</dbReference>
<dbReference type="InterPro" id="IPR049704">
    <property type="entry name" value="Aminotrans_3_PPA_site"/>
</dbReference>
<feature type="binding site" evidence="5">
    <location>
        <position position="293"/>
    </location>
    <ligand>
        <name>N(2)-acetyl-L-ornithine</name>
        <dbReference type="ChEBI" id="CHEBI:57805"/>
    </ligand>
</feature>
<evidence type="ECO:0000256" key="4">
    <source>
        <dbReference type="ARBA" id="ARBA00022898"/>
    </source>
</evidence>
<dbReference type="InterPro" id="IPR015421">
    <property type="entry name" value="PyrdxlP-dep_Trfase_major"/>
</dbReference>
<sequence>MSALPTPAAEEHLSGNQRAAQRWSHALMSNFGTPPVELVRGTGAVVVDADGKEYLDLLGGIAVNALGHGHPALVAAVSSQIATLGHVSNFFTHPTVLTLAEKLVDITGVTDQDVRVIFGNSGAEANEAAFKLARRTGRPRIIAAENAFHGRTMGALAMTGQPAKRAPFEPMPAGVEFVPYGDEAALRAAVDRDPGSVAAVILEPILGEAGVVPAPDGYLAVAREVTTQAGALLILDEVQTGIGRTGTWFAFQGAGIVPDVISLAKGLGGGLPIGAVIGIGRAAHLFEPGQHGSTFAGNPVSAAAAIAVLQTIEKEGLLDHVGALGKHIAGAVEDLGHPLVDHVRGRGLLLGIVLTAPVSAAVATAARDAGFIVNAPAADVIRLAPPLNLTVEQADSFVAALPALLDSATTTQNA</sequence>
<dbReference type="InterPro" id="IPR005814">
    <property type="entry name" value="Aminotrans_3"/>
</dbReference>
<dbReference type="Pfam" id="PF00202">
    <property type="entry name" value="Aminotran_3"/>
    <property type="match status" value="1"/>
</dbReference>
<dbReference type="Proteomes" id="UP000306985">
    <property type="component" value="Unassembled WGS sequence"/>
</dbReference>
<name>A0A4U6Q972_9ACTN</name>
<dbReference type="AlphaFoldDB" id="A0A4U6Q972"/>
<dbReference type="Gene3D" id="3.40.640.10">
    <property type="entry name" value="Type I PLP-dependent aspartate aminotransferase-like (Major domain)"/>
    <property type="match status" value="1"/>
</dbReference>
<comment type="catalytic activity">
    <reaction evidence="5">
        <text>N(2)-acetyl-L-ornithine + 2-oxoglutarate = N-acetyl-L-glutamate 5-semialdehyde + L-glutamate</text>
        <dbReference type="Rhea" id="RHEA:18049"/>
        <dbReference type="ChEBI" id="CHEBI:16810"/>
        <dbReference type="ChEBI" id="CHEBI:29123"/>
        <dbReference type="ChEBI" id="CHEBI:29985"/>
        <dbReference type="ChEBI" id="CHEBI:57805"/>
        <dbReference type="EC" id="2.6.1.11"/>
    </reaction>
</comment>
<dbReference type="CDD" id="cd00610">
    <property type="entry name" value="OAT_like"/>
    <property type="match status" value="1"/>
</dbReference>
<dbReference type="GO" id="GO:0005737">
    <property type="term" value="C:cytoplasm"/>
    <property type="evidence" value="ECO:0007669"/>
    <property type="project" value="UniProtKB-SubCell"/>
</dbReference>
<comment type="caution">
    <text evidence="6">The sequence shown here is derived from an EMBL/GenBank/DDBJ whole genome shotgun (WGS) entry which is preliminary data.</text>
</comment>
<feature type="binding site" evidence="5">
    <location>
        <position position="148"/>
    </location>
    <ligand>
        <name>pyridoxal 5'-phosphate</name>
        <dbReference type="ChEBI" id="CHEBI:597326"/>
    </ligand>
</feature>
<feature type="modified residue" description="N6-(pyridoxal phosphate)lysine" evidence="5">
    <location>
        <position position="265"/>
    </location>
</feature>
<accession>A0A4U6Q972</accession>
<evidence type="ECO:0000256" key="1">
    <source>
        <dbReference type="ARBA" id="ARBA00022576"/>
    </source>
</evidence>
<comment type="miscellaneous">
    <text evidence="5">May also have succinyldiaminopimelate aminotransferase activity, thus carrying out the corresponding step in lysine biosynthesis.</text>
</comment>
<evidence type="ECO:0000313" key="6">
    <source>
        <dbReference type="EMBL" id="TKV56440.1"/>
    </source>
</evidence>
<comment type="pathway">
    <text evidence="5">Amino-acid biosynthesis; L-arginine biosynthesis; N(2)-acetyl-L-ornithine from L-glutamate: step 4/4.</text>
</comment>
<dbReference type="GO" id="GO:0006526">
    <property type="term" value="P:L-arginine biosynthetic process"/>
    <property type="evidence" value="ECO:0007669"/>
    <property type="project" value="UniProtKB-UniRule"/>
</dbReference>
<dbReference type="GO" id="GO:0042802">
    <property type="term" value="F:identical protein binding"/>
    <property type="evidence" value="ECO:0007669"/>
    <property type="project" value="TreeGrafter"/>
</dbReference>
<dbReference type="GO" id="GO:0003992">
    <property type="term" value="F:N2-acetyl-L-ornithine:2-oxoglutarate 5-aminotransferase activity"/>
    <property type="evidence" value="ECO:0007669"/>
    <property type="project" value="UniProtKB-UniRule"/>
</dbReference>
<dbReference type="HAMAP" id="MF_01107">
    <property type="entry name" value="ArgD_aminotrans_3"/>
    <property type="match status" value="1"/>
</dbReference>